<keyword evidence="2" id="KW-1133">Transmembrane helix</keyword>
<reference evidence="3 4" key="1">
    <citation type="submission" date="2019-05" db="EMBL/GenBank/DDBJ databases">
        <title>Another draft genome of Portunus trituberculatus and its Hox gene families provides insights of decapod evolution.</title>
        <authorList>
            <person name="Jeong J.-H."/>
            <person name="Song I."/>
            <person name="Kim S."/>
            <person name="Choi T."/>
            <person name="Kim D."/>
            <person name="Ryu S."/>
            <person name="Kim W."/>
        </authorList>
    </citation>
    <scope>NUCLEOTIDE SEQUENCE [LARGE SCALE GENOMIC DNA]</scope>
    <source>
        <tissue evidence="3">Muscle</tissue>
    </source>
</reference>
<keyword evidence="2" id="KW-0472">Membrane</keyword>
<evidence type="ECO:0000256" key="2">
    <source>
        <dbReference type="SAM" id="Phobius"/>
    </source>
</evidence>
<protein>
    <submittedName>
        <fullName evidence="3">Uncharacterized protein</fullName>
    </submittedName>
</protein>
<dbReference type="AlphaFoldDB" id="A0A5B7K435"/>
<proteinExistence type="predicted"/>
<comment type="caution">
    <text evidence="3">The sequence shown here is derived from an EMBL/GenBank/DDBJ whole genome shotgun (WGS) entry which is preliminary data.</text>
</comment>
<evidence type="ECO:0000256" key="1">
    <source>
        <dbReference type="SAM" id="MobiDB-lite"/>
    </source>
</evidence>
<evidence type="ECO:0000313" key="4">
    <source>
        <dbReference type="Proteomes" id="UP000324222"/>
    </source>
</evidence>
<feature type="transmembrane region" description="Helical" evidence="2">
    <location>
        <begin position="70"/>
        <end position="90"/>
    </location>
</feature>
<gene>
    <name evidence="3" type="ORF">E2C01_094784</name>
</gene>
<keyword evidence="2" id="KW-0812">Transmembrane</keyword>
<sequence>MKNKRNWEKVVLIREEDNQWAGEGGEGVVSSGRGTDSRRGVSNFVRPAALRIAGKENAIQYLTDPPQSRLSFLPAFLVLSLLSIASLLPFRSSFTSLTAVTPRVLIFAS</sequence>
<organism evidence="3 4">
    <name type="scientific">Portunus trituberculatus</name>
    <name type="common">Swimming crab</name>
    <name type="synonym">Neptunus trituberculatus</name>
    <dbReference type="NCBI Taxonomy" id="210409"/>
    <lineage>
        <taxon>Eukaryota</taxon>
        <taxon>Metazoa</taxon>
        <taxon>Ecdysozoa</taxon>
        <taxon>Arthropoda</taxon>
        <taxon>Crustacea</taxon>
        <taxon>Multicrustacea</taxon>
        <taxon>Malacostraca</taxon>
        <taxon>Eumalacostraca</taxon>
        <taxon>Eucarida</taxon>
        <taxon>Decapoda</taxon>
        <taxon>Pleocyemata</taxon>
        <taxon>Brachyura</taxon>
        <taxon>Eubrachyura</taxon>
        <taxon>Portunoidea</taxon>
        <taxon>Portunidae</taxon>
        <taxon>Portuninae</taxon>
        <taxon>Portunus</taxon>
    </lineage>
</organism>
<evidence type="ECO:0000313" key="3">
    <source>
        <dbReference type="EMBL" id="MPC99374.1"/>
    </source>
</evidence>
<keyword evidence="4" id="KW-1185">Reference proteome</keyword>
<name>A0A5B7K435_PORTR</name>
<accession>A0A5B7K435</accession>
<dbReference type="EMBL" id="VSRR010118094">
    <property type="protein sequence ID" value="MPC99374.1"/>
    <property type="molecule type" value="Genomic_DNA"/>
</dbReference>
<feature type="region of interest" description="Disordered" evidence="1">
    <location>
        <begin position="20"/>
        <end position="40"/>
    </location>
</feature>
<dbReference type="Proteomes" id="UP000324222">
    <property type="component" value="Unassembled WGS sequence"/>
</dbReference>